<dbReference type="Proteomes" id="UP000070054">
    <property type="component" value="Unassembled WGS sequence"/>
</dbReference>
<dbReference type="InterPro" id="IPR050493">
    <property type="entry name" value="FAD-dep_Monooxygenase_BioMet"/>
</dbReference>
<evidence type="ECO:0000259" key="6">
    <source>
        <dbReference type="PROSITE" id="PS51819"/>
    </source>
</evidence>
<dbReference type="SUPFAM" id="SSF54593">
    <property type="entry name" value="Glyoxalase/Bleomycin resistance protein/Dihydroxybiphenyl dioxygenase"/>
    <property type="match status" value="1"/>
</dbReference>
<dbReference type="GO" id="GO:0071949">
    <property type="term" value="F:FAD binding"/>
    <property type="evidence" value="ECO:0007669"/>
    <property type="project" value="InterPro"/>
</dbReference>
<dbReference type="PROSITE" id="PS51819">
    <property type="entry name" value="VOC"/>
    <property type="match status" value="1"/>
</dbReference>
<dbReference type="OrthoDB" id="16820at2759"/>
<evidence type="ECO:0000256" key="1">
    <source>
        <dbReference type="ARBA" id="ARBA00007992"/>
    </source>
</evidence>
<dbReference type="Gene3D" id="3.50.50.60">
    <property type="entry name" value="FAD/NAD(P)-binding domain"/>
    <property type="match status" value="1"/>
</dbReference>
<dbReference type="InterPro" id="IPR002938">
    <property type="entry name" value="FAD-bd"/>
</dbReference>
<dbReference type="FunFam" id="3.50.50.60:FF:000115">
    <property type="entry name" value="Salicylate hydroxylase, putative"/>
    <property type="match status" value="1"/>
</dbReference>
<dbReference type="InterPro" id="IPR029068">
    <property type="entry name" value="Glyas_Bleomycin-R_OHBP_Dase"/>
</dbReference>
<keyword evidence="3" id="KW-0274">FAD</keyword>
<evidence type="ECO:0000256" key="4">
    <source>
        <dbReference type="ARBA" id="ARBA00023002"/>
    </source>
</evidence>
<dbReference type="SUPFAM" id="SSF51905">
    <property type="entry name" value="FAD/NAD(P)-binding domain"/>
    <property type="match status" value="1"/>
</dbReference>
<comment type="caution">
    <text evidence="7">The sequence shown here is derived from an EMBL/GenBank/DDBJ whole genome shotgun (WGS) entry which is preliminary data.</text>
</comment>
<feature type="domain" description="VOC" evidence="6">
    <location>
        <begin position="168"/>
        <end position="298"/>
    </location>
</feature>
<dbReference type="AlphaFoldDB" id="A0A135UJL1"/>
<evidence type="ECO:0000256" key="2">
    <source>
        <dbReference type="ARBA" id="ARBA00022630"/>
    </source>
</evidence>
<gene>
    <name evidence="7" type="ORF">CNYM01_00060</name>
</gene>
<dbReference type="Pfam" id="PF01494">
    <property type="entry name" value="FAD_binding_3"/>
    <property type="match status" value="1"/>
</dbReference>
<name>A0A135UJL1_9PEZI</name>
<sequence length="763" mass="84305">MASSPQKIRVIRLGSVLYQHVDVEKAAQFLEDFGLQEVARQDGRVYFAGFGVDPYVYAVERSPGSRRAFIGATWVVENESDLEVAANHPGATAIQGEKGPGGGKRVDIVDPNGYYVGFVHGQAPRSDVDNVDKSRIADNKSLPTNLVDEKPRKGRFKRFNYGPSPIHKLGHYGFMVPKDSYEKTLKWYTGLMNLVPTDAVFDPQTNKDTTCFMHIDRGSTFTDHHSFFLGAHPFSQTPFVHHASFEVNDMDTQALGHEWLLKKGYTNCWGIGRHVLGSQLFDYWLAGIEMKVVVVGAGIGGLVCAISCRREGLEVVVLEQAAALQPVGAGIQIPPNAARILRKLGLIPQLLDKATLVDTIDYLRYEDGEVLYQMEGGEKMKKSYGDVWMVIARPHYHGVLWSAAKESGVDLRLGAEAVAIDFEDSSVRLVTGEIVRGDVVVGADGLWSKSRDQILGRPSPPSETGDLAYRATLTLQQMKDLKDPRIDDLIEHKTVKCWMGPNKHCVLYPIGGGQVFNLVILCPDDIPKDMRQAPGDVEEMRALFVGWDERLTKMLSCVPSVLKWKLCHHEELRSWRKGPVALLGDACHPTLPYQAQGAAMAVEDGAVLGKLLGQLMSSGLYHDGARDTVEGMLEIYENLRKARTTINVQGARSNQRAYHLADGPIQESRDAWLRSQPRGASPDGFTLADTAYHEVILGFDALEESVDAFEDWQADFVLTALNSTVVEASYDRVNLKCPVEEIQYYCNYIKGGADTGAMADTSS</sequence>
<evidence type="ECO:0000313" key="7">
    <source>
        <dbReference type="EMBL" id="KXH60583.1"/>
    </source>
</evidence>
<dbReference type="PRINTS" id="PR00420">
    <property type="entry name" value="RNGMNOXGNASE"/>
</dbReference>
<keyword evidence="8" id="KW-1185">Reference proteome</keyword>
<protein>
    <recommendedName>
        <fullName evidence="6">VOC domain-containing protein</fullName>
    </recommendedName>
</protein>
<proteinExistence type="inferred from homology"/>
<evidence type="ECO:0000313" key="8">
    <source>
        <dbReference type="Proteomes" id="UP000070054"/>
    </source>
</evidence>
<dbReference type="EMBL" id="JEMN01000491">
    <property type="protein sequence ID" value="KXH60583.1"/>
    <property type="molecule type" value="Genomic_DNA"/>
</dbReference>
<keyword evidence="4" id="KW-0560">Oxidoreductase</keyword>
<dbReference type="PANTHER" id="PTHR13789">
    <property type="entry name" value="MONOOXYGENASE"/>
    <property type="match status" value="1"/>
</dbReference>
<dbReference type="SUPFAM" id="SSF54373">
    <property type="entry name" value="FAD-linked reductases, C-terminal domain"/>
    <property type="match status" value="1"/>
</dbReference>
<dbReference type="InterPro" id="IPR036188">
    <property type="entry name" value="FAD/NAD-bd_sf"/>
</dbReference>
<dbReference type="PANTHER" id="PTHR13789:SF311">
    <property type="entry name" value="HYDROXYLASE, PUTATIVE (AFU_ORTHOLOGUE AFUA_5G10180)-RELATED"/>
    <property type="match status" value="1"/>
</dbReference>
<comment type="similarity">
    <text evidence="1">Belongs to the paxM FAD-dependent monooxygenase family.</text>
</comment>
<accession>A0A135UJL1</accession>
<reference evidence="7 8" key="1">
    <citation type="submission" date="2014-02" db="EMBL/GenBank/DDBJ databases">
        <title>The genome sequence of Colletotrichum nymphaeae SA-01.</title>
        <authorList>
            <person name="Baroncelli R."/>
            <person name="Thon M.R."/>
        </authorList>
    </citation>
    <scope>NUCLEOTIDE SEQUENCE [LARGE SCALE GENOMIC DNA]</scope>
    <source>
        <strain evidence="7 8">SA-01</strain>
    </source>
</reference>
<evidence type="ECO:0000256" key="3">
    <source>
        <dbReference type="ARBA" id="ARBA00022827"/>
    </source>
</evidence>
<keyword evidence="2" id="KW-0285">Flavoprotein</keyword>
<dbReference type="Gene3D" id="3.10.180.10">
    <property type="entry name" value="2,3-Dihydroxybiphenyl 1,2-Dioxygenase, domain 1"/>
    <property type="match status" value="2"/>
</dbReference>
<keyword evidence="5" id="KW-0503">Monooxygenase</keyword>
<organism evidence="7 8">
    <name type="scientific">Colletotrichum nymphaeae SA-01</name>
    <dbReference type="NCBI Taxonomy" id="1460502"/>
    <lineage>
        <taxon>Eukaryota</taxon>
        <taxon>Fungi</taxon>
        <taxon>Dikarya</taxon>
        <taxon>Ascomycota</taxon>
        <taxon>Pezizomycotina</taxon>
        <taxon>Sordariomycetes</taxon>
        <taxon>Hypocreomycetidae</taxon>
        <taxon>Glomerellales</taxon>
        <taxon>Glomerellaceae</taxon>
        <taxon>Colletotrichum</taxon>
        <taxon>Colletotrichum acutatum species complex</taxon>
    </lineage>
</organism>
<dbReference type="GO" id="GO:0004497">
    <property type="term" value="F:monooxygenase activity"/>
    <property type="evidence" value="ECO:0007669"/>
    <property type="project" value="UniProtKB-KW"/>
</dbReference>
<evidence type="ECO:0000256" key="5">
    <source>
        <dbReference type="ARBA" id="ARBA00023033"/>
    </source>
</evidence>
<dbReference type="InterPro" id="IPR037523">
    <property type="entry name" value="VOC_core"/>
</dbReference>